<name>A0A1H9FEE5_9RHOB</name>
<accession>A0A1H9FEE5</accession>
<reference evidence="1 2" key="1">
    <citation type="submission" date="2016-10" db="EMBL/GenBank/DDBJ databases">
        <authorList>
            <person name="de Groot N.N."/>
        </authorList>
    </citation>
    <scope>NUCLEOTIDE SEQUENCE [LARGE SCALE GENOMIC DNA]</scope>
    <source>
        <strain evidence="1 2">DSM 22007</strain>
    </source>
</reference>
<dbReference type="OrthoDB" id="7839331at2"/>
<proteinExistence type="predicted"/>
<keyword evidence="2" id="KW-1185">Reference proteome</keyword>
<dbReference type="EMBL" id="FOEP01000006">
    <property type="protein sequence ID" value="SEQ36331.1"/>
    <property type="molecule type" value="Genomic_DNA"/>
</dbReference>
<gene>
    <name evidence="1" type="ORF">SAMN04488092_10663</name>
</gene>
<dbReference type="Proteomes" id="UP000198634">
    <property type="component" value="Unassembled WGS sequence"/>
</dbReference>
<evidence type="ECO:0000313" key="1">
    <source>
        <dbReference type="EMBL" id="SEQ36331.1"/>
    </source>
</evidence>
<organism evidence="1 2">
    <name type="scientific">Thalassovita taeanensis</name>
    <dbReference type="NCBI Taxonomy" id="657014"/>
    <lineage>
        <taxon>Bacteria</taxon>
        <taxon>Pseudomonadati</taxon>
        <taxon>Pseudomonadota</taxon>
        <taxon>Alphaproteobacteria</taxon>
        <taxon>Rhodobacterales</taxon>
        <taxon>Roseobacteraceae</taxon>
        <taxon>Thalassovita</taxon>
    </lineage>
</organism>
<dbReference type="STRING" id="657014.SAMN04488092_10663"/>
<dbReference type="RefSeq" id="WP_090269769.1">
    <property type="nucleotide sequence ID" value="NZ_FOEP01000006.1"/>
</dbReference>
<sequence>MSDIAIETLGKTRLRLFHARVDGRACKIAMGAWAVYLPGLQMKLMHSVHGDVHCIYHKAPKREHVLAGKPVKNKVPAEEWKAAFTKPVTRRVAENYICLQRLYAAGIGPEPQGLVIVPQYRSWFSRGPGYTAGYRVANLYSYPPKAPTTEDQLRAAGIVPDRSLATIREQINGYVSDLNSVNGAMPENAEAEVAALTAHLDRAMAHARAA</sequence>
<protein>
    <submittedName>
        <fullName evidence="1">Uncharacterized protein</fullName>
    </submittedName>
</protein>
<evidence type="ECO:0000313" key="2">
    <source>
        <dbReference type="Proteomes" id="UP000198634"/>
    </source>
</evidence>
<dbReference type="AlphaFoldDB" id="A0A1H9FEE5"/>